<feature type="domain" description="Manganese/iron superoxide dismutase N-terminal" evidence="6">
    <location>
        <begin position="53"/>
        <end position="136"/>
    </location>
</feature>
<evidence type="ECO:0000259" key="7">
    <source>
        <dbReference type="Pfam" id="PF02777"/>
    </source>
</evidence>
<feature type="domain" description="Manganese/iron superoxide dismutase C-terminal" evidence="7">
    <location>
        <begin position="145"/>
        <end position="248"/>
    </location>
</feature>
<accession>A0ABW6A0M4</accession>
<dbReference type="EMBL" id="JBHUOZ010000001">
    <property type="protein sequence ID" value="MFD2918401.1"/>
    <property type="molecule type" value="Genomic_DNA"/>
</dbReference>
<keyword evidence="9" id="KW-1185">Reference proteome</keyword>
<dbReference type="SUPFAM" id="SSF46609">
    <property type="entry name" value="Fe,Mn superoxide dismutase (SOD), N-terminal domain"/>
    <property type="match status" value="1"/>
</dbReference>
<dbReference type="Proteomes" id="UP001597511">
    <property type="component" value="Unassembled WGS sequence"/>
</dbReference>
<dbReference type="InterPro" id="IPR019833">
    <property type="entry name" value="Mn/Fe_SOD_BS"/>
</dbReference>
<keyword evidence="3 5" id="KW-0479">Metal-binding</keyword>
<dbReference type="InterPro" id="IPR019832">
    <property type="entry name" value="Mn/Fe_SOD_C"/>
</dbReference>
<comment type="function">
    <text evidence="5">Destroys radicals which are normally produced within the cells and which are toxic to biological systems.</text>
</comment>
<comment type="catalytic activity">
    <reaction evidence="5">
        <text>2 superoxide + 2 H(+) = H2O2 + O2</text>
        <dbReference type="Rhea" id="RHEA:20696"/>
        <dbReference type="ChEBI" id="CHEBI:15378"/>
        <dbReference type="ChEBI" id="CHEBI:15379"/>
        <dbReference type="ChEBI" id="CHEBI:16240"/>
        <dbReference type="ChEBI" id="CHEBI:18421"/>
        <dbReference type="EC" id="1.15.1.1"/>
    </reaction>
</comment>
<evidence type="ECO:0000256" key="2">
    <source>
        <dbReference type="ARBA" id="ARBA00012682"/>
    </source>
</evidence>
<reference evidence="9" key="1">
    <citation type="journal article" date="2019" name="Int. J. Syst. Evol. Microbiol.">
        <title>The Global Catalogue of Microorganisms (GCM) 10K type strain sequencing project: providing services to taxonomists for standard genome sequencing and annotation.</title>
        <authorList>
            <consortium name="The Broad Institute Genomics Platform"/>
            <consortium name="The Broad Institute Genome Sequencing Center for Infectious Disease"/>
            <person name="Wu L."/>
            <person name="Ma J."/>
        </authorList>
    </citation>
    <scope>NUCLEOTIDE SEQUENCE [LARGE SCALE GENOMIC DNA]</scope>
    <source>
        <strain evidence="9">KCTC 23299</strain>
    </source>
</reference>
<dbReference type="EC" id="1.15.1.1" evidence="2 5"/>
<sequence>MENNPLHTRRNFINTSLKAGVALSVGSAALGSFLSSCNNNTAGNNAAILTTGFTQTPLPYAYNALEKAIDSATMEIHYTKHAAAYAKALGEAVASEGVDAKTSLETVLSKVSKYSTKMRNNAGGHYNHELFWKSLSPTGSGKAGGKLLTAIEQQFNSFDAFKNQLTDAGKNRFGSGWAWLYVDGSKELKIGSTPNQDNPLMDASEIKGVPLLGLDVWEHAYYLRYQNKRPDYIDAWWSVVNWDYVAERYQAVLG</sequence>
<name>A0ABW6A0M4_9BACT</name>
<dbReference type="Gene3D" id="1.10.287.990">
    <property type="entry name" value="Fe,Mn superoxide dismutase (SOD) domain"/>
    <property type="match status" value="1"/>
</dbReference>
<dbReference type="RefSeq" id="WP_386094458.1">
    <property type="nucleotide sequence ID" value="NZ_JBHUOZ010000001.1"/>
</dbReference>
<dbReference type="InterPro" id="IPR001189">
    <property type="entry name" value="Mn/Fe_SOD"/>
</dbReference>
<proteinExistence type="inferred from homology"/>
<dbReference type="Pfam" id="PF02777">
    <property type="entry name" value="Sod_Fe_C"/>
    <property type="match status" value="1"/>
</dbReference>
<comment type="caution">
    <text evidence="8">The sequence shown here is derived from an EMBL/GenBank/DDBJ whole genome shotgun (WGS) entry which is preliminary data.</text>
</comment>
<comment type="similarity">
    <text evidence="1 5">Belongs to the iron/manganese superoxide dismutase family.</text>
</comment>
<dbReference type="Pfam" id="PF00081">
    <property type="entry name" value="Sod_Fe_N"/>
    <property type="match status" value="1"/>
</dbReference>
<dbReference type="InterPro" id="IPR036314">
    <property type="entry name" value="SOD_C_sf"/>
</dbReference>
<evidence type="ECO:0000313" key="8">
    <source>
        <dbReference type="EMBL" id="MFD2918401.1"/>
    </source>
</evidence>
<dbReference type="PRINTS" id="PR01703">
    <property type="entry name" value="MNSODISMTASE"/>
</dbReference>
<gene>
    <name evidence="8" type="ORF">ACFS6H_01690</name>
</gene>
<dbReference type="InterPro" id="IPR019831">
    <property type="entry name" value="Mn/Fe_SOD_N"/>
</dbReference>
<protein>
    <recommendedName>
        <fullName evidence="2 5">Superoxide dismutase</fullName>
        <ecNumber evidence="2 5">1.15.1.1</ecNumber>
    </recommendedName>
</protein>
<dbReference type="PANTHER" id="PTHR43595">
    <property type="entry name" value="37S RIBOSOMAL PROTEIN S26, MITOCHONDRIAL"/>
    <property type="match status" value="1"/>
</dbReference>
<dbReference type="PANTHER" id="PTHR43595:SF2">
    <property type="entry name" value="SMALL RIBOSOMAL SUBUNIT PROTEIN MS42"/>
    <property type="match status" value="1"/>
</dbReference>
<dbReference type="Gene3D" id="3.55.40.20">
    <property type="entry name" value="Iron/manganese superoxide dismutase, C-terminal domain"/>
    <property type="match status" value="1"/>
</dbReference>
<evidence type="ECO:0000256" key="4">
    <source>
        <dbReference type="ARBA" id="ARBA00023002"/>
    </source>
</evidence>
<dbReference type="PIRSF" id="PIRSF000349">
    <property type="entry name" value="SODismutase"/>
    <property type="match status" value="1"/>
</dbReference>
<dbReference type="PROSITE" id="PS00088">
    <property type="entry name" value="SOD_MN"/>
    <property type="match status" value="1"/>
</dbReference>
<evidence type="ECO:0000256" key="1">
    <source>
        <dbReference type="ARBA" id="ARBA00008714"/>
    </source>
</evidence>
<keyword evidence="4 5" id="KW-0560">Oxidoreductase</keyword>
<evidence type="ECO:0000259" key="6">
    <source>
        <dbReference type="Pfam" id="PF00081"/>
    </source>
</evidence>
<dbReference type="InterPro" id="IPR036324">
    <property type="entry name" value="Mn/Fe_SOD_N_sf"/>
</dbReference>
<dbReference type="SUPFAM" id="SSF54719">
    <property type="entry name" value="Fe,Mn superoxide dismutase (SOD), C-terminal domain"/>
    <property type="match status" value="1"/>
</dbReference>
<evidence type="ECO:0000256" key="3">
    <source>
        <dbReference type="ARBA" id="ARBA00022723"/>
    </source>
</evidence>
<dbReference type="GO" id="GO:0004784">
    <property type="term" value="F:superoxide dismutase activity"/>
    <property type="evidence" value="ECO:0007669"/>
    <property type="project" value="UniProtKB-EC"/>
</dbReference>
<evidence type="ECO:0000313" key="9">
    <source>
        <dbReference type="Proteomes" id="UP001597511"/>
    </source>
</evidence>
<organism evidence="8 9">
    <name type="scientific">Terrimonas rubra</name>
    <dbReference type="NCBI Taxonomy" id="1035890"/>
    <lineage>
        <taxon>Bacteria</taxon>
        <taxon>Pseudomonadati</taxon>
        <taxon>Bacteroidota</taxon>
        <taxon>Chitinophagia</taxon>
        <taxon>Chitinophagales</taxon>
        <taxon>Chitinophagaceae</taxon>
        <taxon>Terrimonas</taxon>
    </lineage>
</organism>
<evidence type="ECO:0000256" key="5">
    <source>
        <dbReference type="RuleBase" id="RU000414"/>
    </source>
</evidence>